<reference evidence="2 3" key="1">
    <citation type="journal article" date="2014" name="BMC Genomics">
        <title>Oil accumulation mechanisms of the oleaginous microalga Chlorella protothecoides revealed through its genome, transcriptomes, and proteomes.</title>
        <authorList>
            <person name="Gao C."/>
            <person name="Wang Y."/>
            <person name="Shen Y."/>
            <person name="Yan D."/>
            <person name="He X."/>
            <person name="Dai J."/>
            <person name="Wu Q."/>
        </authorList>
    </citation>
    <scope>NUCLEOTIDE SEQUENCE [LARGE SCALE GENOMIC DNA]</scope>
    <source>
        <strain evidence="2 3">0710</strain>
    </source>
</reference>
<dbReference type="AlphaFoldDB" id="A0A087SPH5"/>
<dbReference type="KEGG" id="apro:F751_6610"/>
<evidence type="ECO:0000313" key="3">
    <source>
        <dbReference type="Proteomes" id="UP000028924"/>
    </source>
</evidence>
<evidence type="ECO:0000256" key="1">
    <source>
        <dbReference type="SAM" id="MobiDB-lite"/>
    </source>
</evidence>
<dbReference type="Proteomes" id="UP000028924">
    <property type="component" value="Unassembled WGS sequence"/>
</dbReference>
<proteinExistence type="predicted"/>
<accession>A0A087SPH5</accession>
<gene>
    <name evidence="2" type="ORF">F751_6610</name>
</gene>
<evidence type="ECO:0000313" key="2">
    <source>
        <dbReference type="EMBL" id="KFM27629.1"/>
    </source>
</evidence>
<feature type="region of interest" description="Disordered" evidence="1">
    <location>
        <begin position="48"/>
        <end position="70"/>
    </location>
</feature>
<protein>
    <submittedName>
        <fullName evidence="2">Uncharacterized protein</fullName>
    </submittedName>
</protein>
<organism evidence="2 3">
    <name type="scientific">Auxenochlorella protothecoides</name>
    <name type="common">Green microalga</name>
    <name type="synonym">Chlorella protothecoides</name>
    <dbReference type="NCBI Taxonomy" id="3075"/>
    <lineage>
        <taxon>Eukaryota</taxon>
        <taxon>Viridiplantae</taxon>
        <taxon>Chlorophyta</taxon>
        <taxon>core chlorophytes</taxon>
        <taxon>Trebouxiophyceae</taxon>
        <taxon>Chlorellales</taxon>
        <taxon>Chlorellaceae</taxon>
        <taxon>Auxenochlorella</taxon>
    </lineage>
</organism>
<dbReference type="RefSeq" id="XP_011400613.1">
    <property type="nucleotide sequence ID" value="XM_011402311.1"/>
</dbReference>
<dbReference type="GeneID" id="23618001"/>
<name>A0A087SPH5_AUXPR</name>
<dbReference type="EMBL" id="KL662153">
    <property type="protein sequence ID" value="KFM27629.1"/>
    <property type="molecule type" value="Genomic_DNA"/>
</dbReference>
<sequence length="70" mass="7554">MPRPKVEDLTRQGFSIAPSSGTWGMAGTSSIAARRRGRRFMSVTHLSIHSQFPPPHGRGRGHASVLASTI</sequence>
<keyword evidence="3" id="KW-1185">Reference proteome</keyword>